<gene>
    <name evidence="4" type="primary">LOC109486291</name>
</gene>
<feature type="transmembrane region" description="Helical" evidence="1">
    <location>
        <begin position="7"/>
        <end position="28"/>
    </location>
</feature>
<sequence>MQVLWRQMITGTLVLVVVNTLVAFIYLWRDARCPLSRREQAPISRPPLRPCVVSRDQTEDGLSTIRRTQNISRTFYDECVMVRKLRQDEQGNVPFVTRTAFQQTLSQVGAQHSCNQNDATQPARIVFGSRWKEIRERRHVAKNRYNNRTVHFQESRQYVDSWSPLSYPTGLRVSPGNITKLEGIRVAWLDEYISDAWLKEVRLSCHLGSLVFSAEVPDVTVTGDNTSDVTVSSFDIHHLNRQLEFLYYHSVSEKTLARDEVHVQFGSHKATIAIRIQHFPMFHLYDHGEDNFVKDRVTVITKTYLRYPVLRKLIDSVNKYFSGVKIIVADDSDKFEDLSDYKNVDHYRMPAQKGWFAGRNLALSQVTTEYFFWLDDDMVFTEKTDLKFMMNFLDETGYHIVGGRLEDSELTFAQRYDYVPSNTDDGGCLSRKEGSYKVIPGFPTCTSTDIVLNVFMGETQTVRSVGFEPNPVYARAAHSEFFADGLGRFRVASCTNVEVKHLSDTSNRHYNKARHTGGTINYYKLKYIYFRNNLFNLLIK</sequence>
<protein>
    <submittedName>
        <fullName evidence="4">Beta-1,4 N-acetylgalactosaminyltransferase 1-like</fullName>
    </submittedName>
</protein>
<dbReference type="CDD" id="cd00761">
    <property type="entry name" value="Glyco_tranf_GTA_type"/>
    <property type="match status" value="1"/>
</dbReference>
<dbReference type="AlphaFoldDB" id="A0A6P5A7T2"/>
<evidence type="ECO:0000313" key="4">
    <source>
        <dbReference type="RefSeq" id="XP_019645643.1"/>
    </source>
</evidence>
<dbReference type="InterPro" id="IPR001173">
    <property type="entry name" value="Glyco_trans_2-like"/>
</dbReference>
<dbReference type="KEGG" id="bbel:109486291"/>
<reference evidence="4" key="1">
    <citation type="submission" date="2025-08" db="UniProtKB">
        <authorList>
            <consortium name="RefSeq"/>
        </authorList>
    </citation>
    <scope>IDENTIFICATION</scope>
    <source>
        <tissue evidence="4">Gonad</tissue>
    </source>
</reference>
<dbReference type="Proteomes" id="UP000515135">
    <property type="component" value="Unplaced"/>
</dbReference>
<feature type="domain" description="Glycosyltransferase 2-like" evidence="2">
    <location>
        <begin position="298"/>
        <end position="406"/>
    </location>
</feature>
<keyword evidence="1" id="KW-0812">Transmembrane</keyword>
<dbReference type="SUPFAM" id="SSF53448">
    <property type="entry name" value="Nucleotide-diphospho-sugar transferases"/>
    <property type="match status" value="1"/>
</dbReference>
<name>A0A6P5A7T2_BRABE</name>
<organism evidence="3 4">
    <name type="scientific">Branchiostoma belcheri</name>
    <name type="common">Amphioxus</name>
    <dbReference type="NCBI Taxonomy" id="7741"/>
    <lineage>
        <taxon>Eukaryota</taxon>
        <taxon>Metazoa</taxon>
        <taxon>Chordata</taxon>
        <taxon>Cephalochordata</taxon>
        <taxon>Leptocardii</taxon>
        <taxon>Amphioxiformes</taxon>
        <taxon>Branchiostomatidae</taxon>
        <taxon>Branchiostoma</taxon>
    </lineage>
</organism>
<dbReference type="RefSeq" id="XP_019645643.1">
    <property type="nucleotide sequence ID" value="XM_019790084.1"/>
</dbReference>
<dbReference type="OrthoDB" id="9981130at2759"/>
<dbReference type="PANTHER" id="PTHR15046:SF3">
    <property type="entry name" value="BETA-1,4 N-ACETYLGALACTOSAMINYLTRANSFERASE 2-LIKE"/>
    <property type="match status" value="1"/>
</dbReference>
<dbReference type="Gene3D" id="3.90.550.10">
    <property type="entry name" value="Spore Coat Polysaccharide Biosynthesis Protein SpsA, Chain A"/>
    <property type="match status" value="1"/>
</dbReference>
<accession>A0A6P5A7T2</accession>
<proteinExistence type="predicted"/>
<evidence type="ECO:0000256" key="1">
    <source>
        <dbReference type="SAM" id="Phobius"/>
    </source>
</evidence>
<dbReference type="GeneID" id="109486291"/>
<dbReference type="Pfam" id="PF00535">
    <property type="entry name" value="Glycos_transf_2"/>
    <property type="match status" value="1"/>
</dbReference>
<dbReference type="InterPro" id="IPR029044">
    <property type="entry name" value="Nucleotide-diphossugar_trans"/>
</dbReference>
<keyword evidence="3" id="KW-1185">Reference proteome</keyword>
<evidence type="ECO:0000313" key="3">
    <source>
        <dbReference type="Proteomes" id="UP000515135"/>
    </source>
</evidence>
<keyword evidence="1" id="KW-1133">Transmembrane helix</keyword>
<dbReference type="PANTHER" id="PTHR15046">
    <property type="entry name" value="GLYCO_TRANS_2-LIKE DOMAIN-CONTAINING PROTEIN"/>
    <property type="match status" value="1"/>
</dbReference>
<keyword evidence="1" id="KW-0472">Membrane</keyword>
<evidence type="ECO:0000259" key="2">
    <source>
        <dbReference type="Pfam" id="PF00535"/>
    </source>
</evidence>